<evidence type="ECO:0000256" key="1">
    <source>
        <dbReference type="SAM" id="MobiDB-lite"/>
    </source>
</evidence>
<gene>
    <name evidence="2" type="ORF">IPJ27_20190</name>
</gene>
<comment type="caution">
    <text evidence="2">The sequence shown here is derived from an EMBL/GenBank/DDBJ whole genome shotgun (WGS) entry which is preliminary data.</text>
</comment>
<protein>
    <submittedName>
        <fullName evidence="2">Uncharacterized protein</fullName>
    </submittedName>
</protein>
<dbReference type="EMBL" id="JADJMH010000028">
    <property type="protein sequence ID" value="MBK7676883.1"/>
    <property type="molecule type" value="Genomic_DNA"/>
</dbReference>
<sequence>MHHARQTVEDSCVDSESLSFVIFDIEDCAHRCGLKALPPDTRCEALFLHLLATSPPRTQFASDRQRHDYHLWLARSTLQGAGAVALCACLLWAGKQLHFTYQTNQEVEIIRSEAGLSQRRYDDMVATFPPIPTSNESLRRVIDRYHELEQGSSSPEYLWRAISLALRGAAAVEIDGIEWKAIPAQSSRTAADADGARRSPLPGASETAIVHGRLQLGQESNPRQVLAVFNRLVEALKRDPKFQVEVLQQPFDVESGKSLKGGDPAVEDQQPRSFKLQIRRAIGS</sequence>
<evidence type="ECO:0000313" key="2">
    <source>
        <dbReference type="EMBL" id="MBK7676883.1"/>
    </source>
</evidence>
<name>A0A935UIS1_9PROT</name>
<evidence type="ECO:0000313" key="3">
    <source>
        <dbReference type="Proteomes" id="UP000697998"/>
    </source>
</evidence>
<dbReference type="AlphaFoldDB" id="A0A935UIS1"/>
<reference evidence="2 3" key="1">
    <citation type="submission" date="2020-10" db="EMBL/GenBank/DDBJ databases">
        <title>Connecting structure to function with the recovery of over 1000 high-quality activated sludge metagenome-assembled genomes encoding full-length rRNA genes using long-read sequencing.</title>
        <authorList>
            <person name="Singleton C.M."/>
            <person name="Petriglieri F."/>
            <person name="Kristensen J.M."/>
            <person name="Kirkegaard R.H."/>
            <person name="Michaelsen T.Y."/>
            <person name="Andersen M.H."/>
            <person name="Karst S.M."/>
            <person name="Dueholm M.S."/>
            <person name="Nielsen P.H."/>
            <person name="Albertsen M."/>
        </authorList>
    </citation>
    <scope>NUCLEOTIDE SEQUENCE [LARGE SCALE GENOMIC DNA]</scope>
    <source>
        <strain evidence="2">EsbW_18-Q3-R4-48_BATAC.285</strain>
    </source>
</reference>
<feature type="region of interest" description="Disordered" evidence="1">
    <location>
        <begin position="254"/>
        <end position="274"/>
    </location>
</feature>
<dbReference type="Proteomes" id="UP000697998">
    <property type="component" value="Unassembled WGS sequence"/>
</dbReference>
<organism evidence="2 3">
    <name type="scientific">Candidatus Accumulibacter proximus</name>
    <dbReference type="NCBI Taxonomy" id="2954385"/>
    <lineage>
        <taxon>Bacteria</taxon>
        <taxon>Pseudomonadati</taxon>
        <taxon>Pseudomonadota</taxon>
        <taxon>Betaproteobacteria</taxon>
        <taxon>Candidatus Accumulibacter</taxon>
    </lineage>
</organism>
<proteinExistence type="predicted"/>
<accession>A0A935UIS1</accession>